<reference evidence="1 2" key="1">
    <citation type="submission" date="2020-01" db="EMBL/GenBank/DDBJ databases">
        <title>Aspergillus terreus IFO 6365 whole genome shotgun sequence.</title>
        <authorList>
            <person name="Kanamasa S."/>
            <person name="Takahashi H."/>
        </authorList>
    </citation>
    <scope>NUCLEOTIDE SEQUENCE [LARGE SCALE GENOMIC DNA]</scope>
    <source>
        <strain evidence="1 2">IFO 6365</strain>
    </source>
</reference>
<evidence type="ECO:0000313" key="1">
    <source>
        <dbReference type="EMBL" id="GFF16625.1"/>
    </source>
</evidence>
<protein>
    <submittedName>
        <fullName evidence="1">Uncharacterized protein</fullName>
    </submittedName>
</protein>
<evidence type="ECO:0000313" key="2">
    <source>
        <dbReference type="Proteomes" id="UP000452235"/>
    </source>
</evidence>
<proteinExistence type="predicted"/>
<keyword evidence="2" id="KW-1185">Reference proteome</keyword>
<gene>
    <name evidence="1" type="ORF">ATEIFO6365_0005081700</name>
</gene>
<organism evidence="1 2">
    <name type="scientific">Aspergillus terreus</name>
    <dbReference type="NCBI Taxonomy" id="33178"/>
    <lineage>
        <taxon>Eukaryota</taxon>
        <taxon>Fungi</taxon>
        <taxon>Dikarya</taxon>
        <taxon>Ascomycota</taxon>
        <taxon>Pezizomycotina</taxon>
        <taxon>Eurotiomycetes</taxon>
        <taxon>Eurotiomycetidae</taxon>
        <taxon>Eurotiales</taxon>
        <taxon>Aspergillaceae</taxon>
        <taxon>Aspergillus</taxon>
        <taxon>Aspergillus subgen. Circumdati</taxon>
    </lineage>
</organism>
<dbReference type="Proteomes" id="UP000452235">
    <property type="component" value="Unassembled WGS sequence"/>
</dbReference>
<sequence length="234" mass="26445">MDEYLLAAFMILRFYEELDSPFIDPPSETALRGLQVFIEAQTASALSSPGLRQAAFWVDIYDSYLLWQTAPDHVWVNHLLIICAMAIQCCYDRSQTTARYDEIVSRRSQWLKCCPPSFSPVYFEAADHAAGELFPRMWYLDDCHIVVVQNVGLMDILLAAYSQAPICGAELSNRQSPAALLTASIAIAICGERSTNCPEQQALMSILMSMSQDNNYWPSQAVQERLKRTWVWAA</sequence>
<dbReference type="OrthoDB" id="4525710at2759"/>
<name>A0A5M3Z3J6_ASPTE</name>
<accession>A0A5M3Z3J6</accession>
<dbReference type="AlphaFoldDB" id="A0A5M3Z3J6"/>
<comment type="caution">
    <text evidence="1">The sequence shown here is derived from an EMBL/GenBank/DDBJ whole genome shotgun (WGS) entry which is preliminary data.</text>
</comment>
<dbReference type="EMBL" id="BLJY01000005">
    <property type="protein sequence ID" value="GFF16625.1"/>
    <property type="molecule type" value="Genomic_DNA"/>
</dbReference>